<feature type="region of interest" description="Disordered" evidence="1">
    <location>
        <begin position="812"/>
        <end position="880"/>
    </location>
</feature>
<keyword evidence="2" id="KW-0472">Membrane</keyword>
<dbReference type="SUPFAM" id="SSF82153">
    <property type="entry name" value="FAS1 domain"/>
    <property type="match status" value="4"/>
</dbReference>
<dbReference type="PANTHER" id="PTHR10900:SF125">
    <property type="entry name" value="FAS1 DOMAIN-CONTAINING PROTEIN YLR001C"/>
    <property type="match status" value="1"/>
</dbReference>
<dbReference type="Gene3D" id="2.30.180.10">
    <property type="entry name" value="FAS1 domain"/>
    <property type="match status" value="3"/>
</dbReference>
<dbReference type="RefSeq" id="XP_064768676.1">
    <property type="nucleotide sequence ID" value="XM_064914910.1"/>
</dbReference>
<feature type="signal peptide" evidence="3">
    <location>
        <begin position="1"/>
        <end position="24"/>
    </location>
</feature>
<keyword evidence="6" id="KW-1185">Reference proteome</keyword>
<feature type="domain" description="FAS1" evidence="4">
    <location>
        <begin position="172"/>
        <end position="311"/>
    </location>
</feature>
<feature type="domain" description="FAS1" evidence="4">
    <location>
        <begin position="589"/>
        <end position="735"/>
    </location>
</feature>
<evidence type="ECO:0000256" key="3">
    <source>
        <dbReference type="SAM" id="SignalP"/>
    </source>
</evidence>
<comment type="caution">
    <text evidence="5">The sequence shown here is derived from an EMBL/GenBank/DDBJ whole genome shotgun (WGS) entry which is preliminary data.</text>
</comment>
<keyword evidence="2" id="KW-0812">Transmembrane</keyword>
<feature type="domain" description="FAS1" evidence="4">
    <location>
        <begin position="445"/>
        <end position="584"/>
    </location>
</feature>
<dbReference type="Pfam" id="PF02469">
    <property type="entry name" value="Fasciclin"/>
    <property type="match status" value="3"/>
</dbReference>
<dbReference type="SMART" id="SM00554">
    <property type="entry name" value="FAS1"/>
    <property type="match status" value="4"/>
</dbReference>
<dbReference type="GeneID" id="90040422"/>
<evidence type="ECO:0000313" key="6">
    <source>
        <dbReference type="Proteomes" id="UP001498771"/>
    </source>
</evidence>
<dbReference type="InterPro" id="IPR000782">
    <property type="entry name" value="FAS1_domain"/>
</dbReference>
<evidence type="ECO:0000259" key="4">
    <source>
        <dbReference type="PROSITE" id="PS50213"/>
    </source>
</evidence>
<feature type="chain" id="PRO_5046419946" description="FAS1 domain-containing protein" evidence="3">
    <location>
        <begin position="25"/>
        <end position="880"/>
    </location>
</feature>
<keyword evidence="2" id="KW-1133">Transmembrane helix</keyword>
<dbReference type="Proteomes" id="UP001498771">
    <property type="component" value="Unassembled WGS sequence"/>
</dbReference>
<evidence type="ECO:0000256" key="1">
    <source>
        <dbReference type="SAM" id="MobiDB-lite"/>
    </source>
</evidence>
<dbReference type="InterPro" id="IPR036378">
    <property type="entry name" value="FAS1_dom_sf"/>
</dbReference>
<protein>
    <recommendedName>
        <fullName evidence="4">FAS1 domain-containing protein</fullName>
    </recommendedName>
</protein>
<name>A0ABR1F721_9ASCO</name>
<reference evidence="5 6" key="1">
    <citation type="submission" date="2024-03" db="EMBL/GenBank/DDBJ databases">
        <title>Genome-scale model development and genomic sequencing of the oleaginous clade Lipomyces.</title>
        <authorList>
            <consortium name="Lawrence Berkeley National Laboratory"/>
            <person name="Czajka J.J."/>
            <person name="Han Y."/>
            <person name="Kim J."/>
            <person name="Mondo S.J."/>
            <person name="Hofstad B.A."/>
            <person name="Robles A."/>
            <person name="Haridas S."/>
            <person name="Riley R."/>
            <person name="LaButti K."/>
            <person name="Pangilinan J."/>
            <person name="Andreopoulos W."/>
            <person name="Lipzen A."/>
            <person name="Yan J."/>
            <person name="Wang M."/>
            <person name="Ng V."/>
            <person name="Grigoriev I.V."/>
            <person name="Spatafora J.W."/>
            <person name="Magnuson J.K."/>
            <person name="Baker S.E."/>
            <person name="Pomraning K.R."/>
        </authorList>
    </citation>
    <scope>NUCLEOTIDE SEQUENCE [LARGE SCALE GENOMIC DNA]</scope>
    <source>
        <strain evidence="5 6">Phaff 52-87</strain>
    </source>
</reference>
<organism evidence="5 6">
    <name type="scientific">Myxozyma melibiosi</name>
    <dbReference type="NCBI Taxonomy" id="54550"/>
    <lineage>
        <taxon>Eukaryota</taxon>
        <taxon>Fungi</taxon>
        <taxon>Dikarya</taxon>
        <taxon>Ascomycota</taxon>
        <taxon>Saccharomycotina</taxon>
        <taxon>Lipomycetes</taxon>
        <taxon>Lipomycetales</taxon>
        <taxon>Lipomycetaceae</taxon>
        <taxon>Myxozyma</taxon>
    </lineage>
</organism>
<feature type="compositionally biased region" description="Acidic residues" evidence="1">
    <location>
        <begin position="819"/>
        <end position="836"/>
    </location>
</feature>
<dbReference type="InterPro" id="IPR050904">
    <property type="entry name" value="Adhesion/Biosynth-related"/>
</dbReference>
<dbReference type="PROSITE" id="PS50213">
    <property type="entry name" value="FAS1"/>
    <property type="match status" value="4"/>
</dbReference>
<feature type="compositionally biased region" description="Acidic residues" evidence="1">
    <location>
        <begin position="861"/>
        <end position="870"/>
    </location>
</feature>
<accession>A0ABR1F721</accession>
<proteinExistence type="predicted"/>
<gene>
    <name evidence="5" type="ORF">BZA70DRAFT_310153</name>
</gene>
<evidence type="ECO:0000313" key="5">
    <source>
        <dbReference type="EMBL" id="KAK7205643.1"/>
    </source>
</evidence>
<feature type="domain" description="FAS1" evidence="4">
    <location>
        <begin position="25"/>
        <end position="166"/>
    </location>
</feature>
<dbReference type="PANTHER" id="PTHR10900">
    <property type="entry name" value="PERIOSTIN-RELATED"/>
    <property type="match status" value="1"/>
</dbReference>
<sequence length="880" mass="96767">MRVRDLIIWACLSALVLFAPAVQASVSVVDLLSSSPDFTLLVRVLQRSGLIPVLNMGRNITFFAPTNEVLSKVPPSVDLPTLLEYLIITDPIVSTEMEDDYRVYFSHLRSPSSSDYPVPIKVKHVQAQPGEPSDGTGKRLVVGSANVVRHDWIADNGVIQVVDSLVEIPDTLCHALSRLANGPGVMQFFAQLFVQHPWICILLAESEDTATVLLPTNAAFTHFSPIELNYLVSTAGHDDRLKLIGEHFMYSPLYRQNDTTGEGNDYPLLSGNMLHAAATEDGKIRFNNEVDTIETDILFQNGVMHTLPSLIVPWTYFAFTPLKYLYGIGAVKFAEELIFHKYRPTLVDAQILQTIFAPIDSDGSDSPSSEKTLGYHFVDYPITELLPGVIPSRLQPSSMNWYHQRIKVTTQGGATYVNGAARVLRDPVVIGNTAIVPIDRPLEMPPKMSLAAGTVVGGSTMMEFMRNLDIFNEPDLRGWTVFFPNDAAWSALGSVTKYFKKKPEMARQLLLSLMITQPLYSVDFTTEITDYETAFGSRIGLKTGKDAKKLSFVSTVTQAEDDVELADTDLLFESGVIHVLGSVPIPEYIEITPRQLLDAEGIYVFVDLLEATELHTDVLADDSQYVILAPVDAALNFEKITTATLNLATQLGLHILRRRNLRSGRFIDGESAFDSLVPGISITVLEAEGQGPDSEDQILSIYNRPANSWRFEPVRILSKGMTSSGAEIYVVDTVMPMSALVVADGRSWWQRHGVLIALGAAAGIIVISMVSLGWFWIIYQGGRNWNHNRSFANNVKSIVQFRNGLSGSNGLGHTLLSSDDSDSDSNDADDEDEEDAASAVGEGTPFLRQASGTLGSRVTGDEETDEEAEEAEHVEMRGGR</sequence>
<evidence type="ECO:0000256" key="2">
    <source>
        <dbReference type="SAM" id="Phobius"/>
    </source>
</evidence>
<feature type="transmembrane region" description="Helical" evidence="2">
    <location>
        <begin position="754"/>
        <end position="779"/>
    </location>
</feature>
<keyword evidence="3" id="KW-0732">Signal</keyword>
<dbReference type="EMBL" id="JBBJBU010000004">
    <property type="protein sequence ID" value="KAK7205643.1"/>
    <property type="molecule type" value="Genomic_DNA"/>
</dbReference>
<feature type="compositionally biased region" description="Basic and acidic residues" evidence="1">
    <location>
        <begin position="871"/>
        <end position="880"/>
    </location>
</feature>